<dbReference type="PANTHER" id="PTHR43122">
    <property type="entry name" value="FERREDOXIN SUBUNIT OF PYRUVATE:FLAVODOXIN OXIDOREDUCTASE-RELATED"/>
    <property type="match status" value="1"/>
</dbReference>
<comment type="caution">
    <text evidence="2">The sequence shown here is derived from an EMBL/GenBank/DDBJ whole genome shotgun (WGS) entry which is preliminary data.</text>
</comment>
<dbReference type="PROSITE" id="PS51379">
    <property type="entry name" value="4FE4S_FER_2"/>
    <property type="match status" value="2"/>
</dbReference>
<reference evidence="2 3" key="1">
    <citation type="journal article" date="2016" name="Sci. Rep.">
        <title>Metabolic traits of an uncultured archaeal lineage -MSBL1- from brine pools of the Red Sea.</title>
        <authorList>
            <person name="Mwirichia R."/>
            <person name="Alam I."/>
            <person name="Rashid M."/>
            <person name="Vinu M."/>
            <person name="Ba-Alawi W."/>
            <person name="Anthony Kamau A."/>
            <person name="Kamanda Ngugi D."/>
            <person name="Goker M."/>
            <person name="Klenk H.P."/>
            <person name="Bajic V."/>
            <person name="Stingl U."/>
        </authorList>
    </citation>
    <scope>NUCLEOTIDE SEQUENCE [LARGE SCALE GENOMIC DNA]</scope>
    <source>
        <strain evidence="2">SCGC-AAA259J03</strain>
    </source>
</reference>
<dbReference type="Gene3D" id="3.30.70.20">
    <property type="match status" value="1"/>
</dbReference>
<evidence type="ECO:0000313" key="3">
    <source>
        <dbReference type="Proteomes" id="UP000070257"/>
    </source>
</evidence>
<organism evidence="2 3">
    <name type="scientific">candidate division MSBL1 archaeon SCGC-AAA259J03</name>
    <dbReference type="NCBI Taxonomy" id="1698269"/>
    <lineage>
        <taxon>Archaea</taxon>
        <taxon>Methanobacteriati</taxon>
        <taxon>Methanobacteriota</taxon>
        <taxon>candidate division MSBL1</taxon>
    </lineage>
</organism>
<dbReference type="Pfam" id="PF12838">
    <property type="entry name" value="Fer4_7"/>
    <property type="match status" value="1"/>
</dbReference>
<accession>A0A656YUQ1</accession>
<gene>
    <name evidence="2" type="ORF">AKJ39_04675</name>
</gene>
<proteinExistence type="predicted"/>
<dbReference type="SUPFAM" id="SSF54862">
    <property type="entry name" value="4Fe-4S ferredoxins"/>
    <property type="match status" value="1"/>
</dbReference>
<dbReference type="Proteomes" id="UP000070257">
    <property type="component" value="Unassembled WGS sequence"/>
</dbReference>
<evidence type="ECO:0000313" key="2">
    <source>
        <dbReference type="EMBL" id="KXA96398.1"/>
    </source>
</evidence>
<keyword evidence="3" id="KW-1185">Reference proteome</keyword>
<name>A0A656YUQ1_9EURY</name>
<dbReference type="GO" id="GO:0016491">
    <property type="term" value="F:oxidoreductase activity"/>
    <property type="evidence" value="ECO:0007669"/>
    <property type="project" value="UniProtKB-ARBA"/>
</dbReference>
<dbReference type="PROSITE" id="PS00198">
    <property type="entry name" value="4FE4S_FER_1"/>
    <property type="match status" value="1"/>
</dbReference>
<dbReference type="PANTHER" id="PTHR43122:SF1">
    <property type="entry name" value="IRON-SULFUR-BINDING PROTEIN"/>
    <property type="match status" value="1"/>
</dbReference>
<dbReference type="EMBL" id="LHXT01000106">
    <property type="protein sequence ID" value="KXA96398.1"/>
    <property type="molecule type" value="Genomic_DNA"/>
</dbReference>
<sequence>MVSIKIIKERCKSCGLCIRYCPAEILEYSDETTKWGRLPHSINSEDCRECRLCELACPDFAINIEEEEE</sequence>
<feature type="domain" description="4Fe-4S ferredoxin-type" evidence="1">
    <location>
        <begin position="38"/>
        <end position="67"/>
    </location>
</feature>
<dbReference type="InterPro" id="IPR017896">
    <property type="entry name" value="4Fe4S_Fe-S-bd"/>
</dbReference>
<evidence type="ECO:0000259" key="1">
    <source>
        <dbReference type="PROSITE" id="PS51379"/>
    </source>
</evidence>
<protein>
    <recommendedName>
        <fullName evidence="1">4Fe-4S ferredoxin-type domain-containing protein</fullName>
    </recommendedName>
</protein>
<dbReference type="AlphaFoldDB" id="A0A656YUQ1"/>
<dbReference type="InterPro" id="IPR017900">
    <property type="entry name" value="4Fe4S_Fe_S_CS"/>
</dbReference>
<feature type="domain" description="4Fe-4S ferredoxin-type" evidence="1">
    <location>
        <begin position="2"/>
        <end position="31"/>
    </location>
</feature>